<comment type="similarity">
    <text evidence="2 12">Belongs to the class-II aminoacyl-tRNA synthetase family.</text>
</comment>
<evidence type="ECO:0000259" key="14">
    <source>
        <dbReference type="PROSITE" id="PS50860"/>
    </source>
</evidence>
<reference evidence="15 16" key="1">
    <citation type="submission" date="2015-11" db="EMBL/GenBank/DDBJ databases">
        <title>Genomic analysis of 38 Legionella species identifies large and diverse effector repertoires.</title>
        <authorList>
            <person name="Burstein D."/>
            <person name="Amaro F."/>
            <person name="Zusman T."/>
            <person name="Lifshitz Z."/>
            <person name="Cohen O."/>
            <person name="Gilbert J.A."/>
            <person name="Pupko T."/>
            <person name="Shuman H.A."/>
            <person name="Segal G."/>
        </authorList>
    </citation>
    <scope>NUCLEOTIDE SEQUENCE [LARGE SCALE GENOMIC DNA]</scope>
    <source>
        <strain evidence="15 16">Mt.St.Helens-9</strain>
    </source>
</reference>
<evidence type="ECO:0000256" key="4">
    <source>
        <dbReference type="ARBA" id="ARBA00022598"/>
    </source>
</evidence>
<dbReference type="InterPro" id="IPR050058">
    <property type="entry name" value="Ala-tRNA_ligase"/>
</dbReference>
<comment type="domain">
    <text evidence="12">Consists of three domains; the N-terminal catalytic domain, the editing domain and the C-terminal C-Ala domain. The editing domain removes incorrectly charged amino acids, while the C-Ala domain, along with tRNA(Ala), serves as a bridge to cooperatively bring together the editing and aminoacylation centers thus stimulating deacylation of misacylated tRNAs.</text>
</comment>
<comment type="cofactor">
    <cofactor evidence="12">
        <name>Zn(2+)</name>
        <dbReference type="ChEBI" id="CHEBI:29105"/>
    </cofactor>
    <text evidence="12">Binds 1 zinc ion per subunit.</text>
</comment>
<dbReference type="GO" id="GO:0004813">
    <property type="term" value="F:alanine-tRNA ligase activity"/>
    <property type="evidence" value="ECO:0007669"/>
    <property type="project" value="UniProtKB-UniRule"/>
</dbReference>
<dbReference type="Gene3D" id="3.30.930.10">
    <property type="entry name" value="Bira Bifunctional Protein, Domain 2"/>
    <property type="match status" value="1"/>
</dbReference>
<dbReference type="PANTHER" id="PTHR11777:SF9">
    <property type="entry name" value="ALANINE--TRNA LIGASE, CYTOPLASMIC"/>
    <property type="match status" value="1"/>
</dbReference>
<dbReference type="InterPro" id="IPR018164">
    <property type="entry name" value="Ala-tRNA-synth_IIc_N"/>
</dbReference>
<dbReference type="InterPro" id="IPR045864">
    <property type="entry name" value="aa-tRNA-synth_II/BPL/LPL"/>
</dbReference>
<dbReference type="SMART" id="SM00863">
    <property type="entry name" value="tRNA_SAD"/>
    <property type="match status" value="1"/>
</dbReference>
<proteinExistence type="inferred from homology"/>
<feature type="binding site" evidence="12">
    <location>
        <position position="577"/>
    </location>
    <ligand>
        <name>Zn(2+)</name>
        <dbReference type="ChEBI" id="CHEBI:29105"/>
    </ligand>
</feature>
<protein>
    <recommendedName>
        <fullName evidence="12">Alanine--tRNA ligase</fullName>
        <ecNumber evidence="12">6.1.1.7</ecNumber>
    </recommendedName>
    <alternativeName>
        <fullName evidence="12">Alanyl-tRNA synthetase</fullName>
        <shortName evidence="12">AlaRS</shortName>
    </alternativeName>
</protein>
<dbReference type="PANTHER" id="PTHR11777">
    <property type="entry name" value="ALANYL-TRNA SYNTHETASE"/>
    <property type="match status" value="1"/>
</dbReference>
<evidence type="ECO:0000256" key="3">
    <source>
        <dbReference type="ARBA" id="ARBA00022555"/>
    </source>
</evidence>
<keyword evidence="10 12" id="KW-0648">Protein biosynthesis</keyword>
<keyword evidence="9 12" id="KW-0694">RNA-binding</keyword>
<dbReference type="InterPro" id="IPR003156">
    <property type="entry name" value="DHHA1_dom"/>
</dbReference>
<feature type="binding site" evidence="12">
    <location>
        <position position="679"/>
    </location>
    <ligand>
        <name>Zn(2+)</name>
        <dbReference type="ChEBI" id="CHEBI:29105"/>
    </ligand>
</feature>
<evidence type="ECO:0000256" key="12">
    <source>
        <dbReference type="HAMAP-Rule" id="MF_00036"/>
    </source>
</evidence>
<dbReference type="PROSITE" id="PS50860">
    <property type="entry name" value="AA_TRNA_LIGASE_II_ALA"/>
    <property type="match status" value="1"/>
</dbReference>
<keyword evidence="4 12" id="KW-0436">Ligase</keyword>
<dbReference type="InterPro" id="IPR018163">
    <property type="entry name" value="Thr/Ala-tRNA-synth_IIc_edit"/>
</dbReference>
<evidence type="ECO:0000256" key="1">
    <source>
        <dbReference type="ARBA" id="ARBA00004496"/>
    </source>
</evidence>
<keyword evidence="6 12" id="KW-0547">Nucleotide-binding</keyword>
<evidence type="ECO:0000256" key="6">
    <source>
        <dbReference type="ARBA" id="ARBA00022741"/>
    </source>
</evidence>
<dbReference type="PATRIC" id="fig|452.5.peg.507"/>
<dbReference type="FunFam" id="3.30.980.10:FF:000004">
    <property type="entry name" value="Alanine--tRNA ligase, cytoplasmic"/>
    <property type="match status" value="1"/>
</dbReference>
<dbReference type="Gene3D" id="3.30.54.20">
    <property type="match status" value="1"/>
</dbReference>
<dbReference type="STRING" id="452.Lspi_0466"/>
<dbReference type="Pfam" id="PF02272">
    <property type="entry name" value="DHHA1"/>
    <property type="match status" value="1"/>
</dbReference>
<keyword evidence="8 12" id="KW-0067">ATP-binding</keyword>
<dbReference type="Gene3D" id="6.10.250.550">
    <property type="match status" value="1"/>
</dbReference>
<dbReference type="GO" id="GO:0008270">
    <property type="term" value="F:zinc ion binding"/>
    <property type="evidence" value="ECO:0007669"/>
    <property type="project" value="UniProtKB-UniRule"/>
</dbReference>
<dbReference type="HAMAP" id="MF_00036_B">
    <property type="entry name" value="Ala_tRNA_synth_B"/>
    <property type="match status" value="1"/>
</dbReference>
<dbReference type="GO" id="GO:0000049">
    <property type="term" value="F:tRNA binding"/>
    <property type="evidence" value="ECO:0007669"/>
    <property type="project" value="UniProtKB-KW"/>
</dbReference>
<feature type="coiled-coil region" evidence="13">
    <location>
        <begin position="362"/>
        <end position="397"/>
    </location>
</feature>
<dbReference type="InterPro" id="IPR012947">
    <property type="entry name" value="tRNA_SAD"/>
</dbReference>
<feature type="domain" description="Alanyl-transfer RNA synthetases family profile" evidence="14">
    <location>
        <begin position="18"/>
        <end position="718"/>
    </location>
</feature>
<gene>
    <name evidence="12 15" type="primary">alaS</name>
    <name evidence="15" type="ORF">Lspi_0466</name>
</gene>
<dbReference type="CDD" id="cd00673">
    <property type="entry name" value="AlaRS_core"/>
    <property type="match status" value="1"/>
</dbReference>
<dbReference type="Gene3D" id="3.30.980.10">
    <property type="entry name" value="Threonyl-trna Synthetase, Chain A, domain 2"/>
    <property type="match status" value="1"/>
</dbReference>
<evidence type="ECO:0000256" key="10">
    <source>
        <dbReference type="ARBA" id="ARBA00022917"/>
    </source>
</evidence>
<dbReference type="Proteomes" id="UP000054877">
    <property type="component" value="Unassembled WGS sequence"/>
</dbReference>
<evidence type="ECO:0000256" key="11">
    <source>
        <dbReference type="ARBA" id="ARBA00023146"/>
    </source>
</evidence>
<comment type="subcellular location">
    <subcellularLocation>
        <location evidence="1 12">Cytoplasm</location>
    </subcellularLocation>
</comment>
<dbReference type="InterPro" id="IPR018162">
    <property type="entry name" value="Ala-tRNA-ligase_IIc_anticod-bd"/>
</dbReference>
<dbReference type="Pfam" id="PF01411">
    <property type="entry name" value="tRNA-synt_2c"/>
    <property type="match status" value="1"/>
</dbReference>
<keyword evidence="16" id="KW-1185">Reference proteome</keyword>
<evidence type="ECO:0000256" key="9">
    <source>
        <dbReference type="ARBA" id="ARBA00022884"/>
    </source>
</evidence>
<dbReference type="Pfam" id="PF07973">
    <property type="entry name" value="tRNA_SAD"/>
    <property type="match status" value="1"/>
</dbReference>
<comment type="catalytic activity">
    <reaction evidence="12">
        <text>tRNA(Ala) + L-alanine + ATP = L-alanyl-tRNA(Ala) + AMP + diphosphate</text>
        <dbReference type="Rhea" id="RHEA:12540"/>
        <dbReference type="Rhea" id="RHEA-COMP:9657"/>
        <dbReference type="Rhea" id="RHEA-COMP:9923"/>
        <dbReference type="ChEBI" id="CHEBI:30616"/>
        <dbReference type="ChEBI" id="CHEBI:33019"/>
        <dbReference type="ChEBI" id="CHEBI:57972"/>
        <dbReference type="ChEBI" id="CHEBI:78442"/>
        <dbReference type="ChEBI" id="CHEBI:78497"/>
        <dbReference type="ChEBI" id="CHEBI:456215"/>
        <dbReference type="EC" id="6.1.1.7"/>
    </reaction>
</comment>
<dbReference type="Gene3D" id="3.10.310.40">
    <property type="match status" value="1"/>
</dbReference>
<keyword evidence="7 12" id="KW-0862">Zinc</keyword>
<dbReference type="GO" id="GO:0005524">
    <property type="term" value="F:ATP binding"/>
    <property type="evidence" value="ECO:0007669"/>
    <property type="project" value="UniProtKB-UniRule"/>
</dbReference>
<evidence type="ECO:0000256" key="2">
    <source>
        <dbReference type="ARBA" id="ARBA00008226"/>
    </source>
</evidence>
<evidence type="ECO:0000256" key="8">
    <source>
        <dbReference type="ARBA" id="ARBA00022840"/>
    </source>
</evidence>
<dbReference type="Gene3D" id="2.40.30.130">
    <property type="match status" value="1"/>
</dbReference>
<dbReference type="GO" id="GO:0005829">
    <property type="term" value="C:cytosol"/>
    <property type="evidence" value="ECO:0007669"/>
    <property type="project" value="TreeGrafter"/>
</dbReference>
<organism evidence="15 16">
    <name type="scientific">Legionella spiritensis</name>
    <dbReference type="NCBI Taxonomy" id="452"/>
    <lineage>
        <taxon>Bacteria</taxon>
        <taxon>Pseudomonadati</taxon>
        <taxon>Pseudomonadota</taxon>
        <taxon>Gammaproteobacteria</taxon>
        <taxon>Legionellales</taxon>
        <taxon>Legionellaceae</taxon>
        <taxon>Legionella</taxon>
    </lineage>
</organism>
<evidence type="ECO:0000256" key="13">
    <source>
        <dbReference type="SAM" id="Coils"/>
    </source>
</evidence>
<dbReference type="GO" id="GO:0002161">
    <property type="term" value="F:aminoacyl-tRNA deacylase activity"/>
    <property type="evidence" value="ECO:0007669"/>
    <property type="project" value="TreeGrafter"/>
</dbReference>
<dbReference type="NCBIfam" id="TIGR00344">
    <property type="entry name" value="alaS"/>
    <property type="match status" value="1"/>
</dbReference>
<dbReference type="SUPFAM" id="SSF55681">
    <property type="entry name" value="Class II aaRS and biotin synthetases"/>
    <property type="match status" value="1"/>
</dbReference>
<dbReference type="EC" id="6.1.1.7" evidence="12"/>
<evidence type="ECO:0000256" key="5">
    <source>
        <dbReference type="ARBA" id="ARBA00022723"/>
    </source>
</evidence>
<keyword evidence="12" id="KW-0963">Cytoplasm</keyword>
<dbReference type="FunFam" id="3.30.930.10:FF:000004">
    <property type="entry name" value="Alanine--tRNA ligase"/>
    <property type="match status" value="1"/>
</dbReference>
<dbReference type="InterPro" id="IPR009000">
    <property type="entry name" value="Transl_B-barrel_sf"/>
</dbReference>
<feature type="binding site" evidence="12">
    <location>
        <position position="573"/>
    </location>
    <ligand>
        <name>Zn(2+)</name>
        <dbReference type="ChEBI" id="CHEBI:29105"/>
    </ligand>
</feature>
<evidence type="ECO:0000313" key="16">
    <source>
        <dbReference type="Proteomes" id="UP000054877"/>
    </source>
</evidence>
<dbReference type="SUPFAM" id="SSF55186">
    <property type="entry name" value="ThrRS/AlaRS common domain"/>
    <property type="match status" value="1"/>
</dbReference>
<feature type="coiled-coil region" evidence="13">
    <location>
        <begin position="741"/>
        <end position="768"/>
    </location>
</feature>
<keyword evidence="11 12" id="KW-0030">Aminoacyl-tRNA synthetase</keyword>
<evidence type="ECO:0000313" key="15">
    <source>
        <dbReference type="EMBL" id="KTD65754.1"/>
    </source>
</evidence>
<dbReference type="GO" id="GO:0045892">
    <property type="term" value="P:negative regulation of DNA-templated transcription"/>
    <property type="evidence" value="ECO:0007669"/>
    <property type="project" value="TreeGrafter"/>
</dbReference>
<dbReference type="InterPro" id="IPR018165">
    <property type="entry name" value="Ala-tRNA-synth_IIc_core"/>
</dbReference>
<name>A0A0W0Z9N3_LEGSP</name>
<evidence type="ECO:0000256" key="7">
    <source>
        <dbReference type="ARBA" id="ARBA00022833"/>
    </source>
</evidence>
<comment type="caution">
    <text evidence="15">The sequence shown here is derived from an EMBL/GenBank/DDBJ whole genome shotgun (WGS) entry which is preliminary data.</text>
</comment>
<dbReference type="InterPro" id="IPR002318">
    <property type="entry name" value="Ala-tRNA-lgiase_IIc"/>
</dbReference>
<feature type="binding site" evidence="12">
    <location>
        <position position="675"/>
    </location>
    <ligand>
        <name>Zn(2+)</name>
        <dbReference type="ChEBI" id="CHEBI:29105"/>
    </ligand>
</feature>
<keyword evidence="13" id="KW-0175">Coiled coil</keyword>
<keyword evidence="5 12" id="KW-0479">Metal-binding</keyword>
<dbReference type="FunFam" id="3.30.54.20:FF:000001">
    <property type="entry name" value="Alanine--tRNA ligase"/>
    <property type="match status" value="1"/>
</dbReference>
<dbReference type="GO" id="GO:0006419">
    <property type="term" value="P:alanyl-tRNA aminoacylation"/>
    <property type="evidence" value="ECO:0007669"/>
    <property type="project" value="UniProtKB-UniRule"/>
</dbReference>
<comment type="function">
    <text evidence="12">Catalyzes the attachment of alanine to tRNA(Ala) in a two-step reaction: alanine is first activated by ATP to form Ala-AMP and then transferred to the acceptor end of tRNA(Ala). Also edits incorrectly charged Ser-tRNA(Ala) and Gly-tRNA(Ala) via its editing domain.</text>
</comment>
<sequence>MISSPVFLNDFYYSCETMKSSEIRQAFFDYFAERGHQVVESSSLVPVNDPTLLFTNAGMVQFKDTFLGLEPRSYNRAVSSQRCVRAGGKHNDLENVGYTARHHTFFEMLGNFSFGDYFKREAIQFAWEFLTGVLNIPVEKLWVTVYTDDDEAADIWLQEMGVSKDRFSRCGEKDNFWSMGDTGPCGPCTEIFYDHGPSVAGGPPGSPDEDGDRYIEIWNLVFMQYNRDKQGVLHPLPKPSVDTGMGLERIAAVVQGVHNNYDIDMFQHLIHSTLKLAPRSNDISPHHPSLKVIADHIRACSFLIVDGVLPGNEGRGYVLRRVIRRAVRHGNKLGLPTPFFARLVQPLIDVMGDAYPELTSHKEQIERILTQEENQFARTLEQGLRLLQEQIQDLSGKIIPGDVAFKLYDTYGFPLDLTEDIAREQGLQVDREGFEQGMRQQRELSQSASQFGMDYFEAPKLDQSSEFHGYETERMSSSVSTMLGDGKPSGELTEGIHGSIVLEATPFYAESGGQVGDRGVIKHGDALFQVHDTQRVGQAIVHHGRMIKGTMKVGDAVDAEVDSKRRAAIRLNHTATHLLHAALKQIVGSHVQQKGSLVDAERARFDFSHHEALSAEQIRRIETLVNDKIRENDEAITRIMTLDEAKKSGAVALFGEKYSDEVRVLSLGDFSMELCGGTHAGRTGDIGLFKIIAEYGIASGVRRLEMVTGSYALDWVNQQLGILDSVAKKLKTSPAEAADKLSLMLQESKRQEKEINRLQAKLAAKSGDDLLADVEQIGDINLVMKSLENADSQVLRTTLDQLKSKLENAVILLYATDHNKMNVVAGISKNLIGKVPRAGDLVKHLCGKGGGRDDMAQGGGEVPESLEKRLQEIRDMVAQSVIEKHN</sequence>
<dbReference type="AlphaFoldDB" id="A0A0W0Z9N3"/>
<dbReference type="FunFam" id="2.40.30.130:FF:000001">
    <property type="entry name" value="Alanine--tRNA ligase"/>
    <property type="match status" value="1"/>
</dbReference>
<accession>A0A0W0Z9N3</accession>
<dbReference type="PRINTS" id="PR00980">
    <property type="entry name" value="TRNASYNTHALA"/>
</dbReference>
<dbReference type="SUPFAM" id="SSF50447">
    <property type="entry name" value="Translation proteins"/>
    <property type="match status" value="1"/>
</dbReference>
<dbReference type="InterPro" id="IPR023033">
    <property type="entry name" value="Ala_tRNA_ligase_euk/bac"/>
</dbReference>
<dbReference type="FunFam" id="3.10.310.40:FF:000001">
    <property type="entry name" value="Alanine--tRNA ligase"/>
    <property type="match status" value="1"/>
</dbReference>
<dbReference type="SUPFAM" id="SSF101353">
    <property type="entry name" value="Putative anticodon-binding domain of alanyl-tRNA synthetase (AlaRS)"/>
    <property type="match status" value="1"/>
</dbReference>
<keyword evidence="3 12" id="KW-0820">tRNA-binding</keyword>
<dbReference type="EMBL" id="LNYX01000005">
    <property type="protein sequence ID" value="KTD65754.1"/>
    <property type="molecule type" value="Genomic_DNA"/>
</dbReference>